<organism evidence="1 2">
    <name type="scientific">Mycobacterium senriense</name>
    <dbReference type="NCBI Taxonomy" id="2775496"/>
    <lineage>
        <taxon>Bacteria</taxon>
        <taxon>Bacillati</taxon>
        <taxon>Actinomycetota</taxon>
        <taxon>Actinomycetes</taxon>
        <taxon>Mycobacteriales</taxon>
        <taxon>Mycobacteriaceae</taxon>
        <taxon>Mycobacterium</taxon>
        <taxon>Mycobacterium avium complex (MAC)</taxon>
    </lineage>
</organism>
<accession>A0ABN6IN02</accession>
<proteinExistence type="predicted"/>
<dbReference type="Proteomes" id="UP000826012">
    <property type="component" value="Chromosome"/>
</dbReference>
<evidence type="ECO:0000313" key="2">
    <source>
        <dbReference type="Proteomes" id="UP000826012"/>
    </source>
</evidence>
<sequence length="75" mass="9025">MTASHEWMHIGDDAWERYGTRVHYTVHEESDRWVARGYSLRDGRERKEVEGSAHTLENAKRLVQDWESEQKVRRI</sequence>
<reference evidence="1 2" key="1">
    <citation type="submission" date="2021-07" db="EMBL/GenBank/DDBJ databases">
        <title>Complete genome sequence of nontuberculous Mycobacterium sp. TY59.</title>
        <authorList>
            <person name="Fukushima K."/>
        </authorList>
    </citation>
    <scope>NUCLEOTIDE SEQUENCE [LARGE SCALE GENOMIC DNA]</scope>
    <source>
        <strain evidence="1 2">TY59</strain>
    </source>
</reference>
<dbReference type="RefSeq" id="WP_221043595.1">
    <property type="nucleotide sequence ID" value="NZ_AP024828.1"/>
</dbReference>
<name>A0ABN6IN02_9MYCO</name>
<keyword evidence="2" id="KW-1185">Reference proteome</keyword>
<gene>
    <name evidence="1" type="ORF">MTY59_51170</name>
</gene>
<protein>
    <submittedName>
        <fullName evidence="1">Uncharacterized protein</fullName>
    </submittedName>
</protein>
<evidence type="ECO:0000313" key="1">
    <source>
        <dbReference type="EMBL" id="BCZ25262.1"/>
    </source>
</evidence>
<dbReference type="EMBL" id="AP024828">
    <property type="protein sequence ID" value="BCZ25262.1"/>
    <property type="molecule type" value="Genomic_DNA"/>
</dbReference>